<gene>
    <name evidence="2" type="ORF">TRIVIDRAFT_138728</name>
</gene>
<name>G9MXD6_HYPVG</name>
<dbReference type="InterPro" id="IPR011009">
    <property type="entry name" value="Kinase-like_dom_sf"/>
</dbReference>
<dbReference type="RefSeq" id="XP_013955029.1">
    <property type="nucleotide sequence ID" value="XM_014099554.1"/>
</dbReference>
<dbReference type="eggNOG" id="ENOG502SN14">
    <property type="taxonomic scope" value="Eukaryota"/>
</dbReference>
<dbReference type="SUPFAM" id="SSF56112">
    <property type="entry name" value="Protein kinase-like (PK-like)"/>
    <property type="match status" value="1"/>
</dbReference>
<dbReference type="GeneID" id="25787777"/>
<accession>G9MXD6</accession>
<protein>
    <recommendedName>
        <fullName evidence="1">Aminoglycoside phosphotransferase domain-containing protein</fullName>
    </recommendedName>
</protein>
<sequence>ETLDESLARFFSCAGACTTRNQCDAFAKKVFGGPIIPIASQGLFSYSVSAADGTVLMIPGESYFSISLSLLEENLDHQLATVRSLARFFAQSWGSGRSSKLSMDPTVLQDCHSSFNHLIKSLPEKFHKIVNHVQLHIPELFYGKYPLVITHGDLNEMNILIDPETGEITGIVDWAEAGMLPFGFALYALDHLLG</sequence>
<dbReference type="EMBL" id="ABDF02000077">
    <property type="protein sequence ID" value="EHK20834.1"/>
    <property type="molecule type" value="Genomic_DNA"/>
</dbReference>
<evidence type="ECO:0000313" key="2">
    <source>
        <dbReference type="EMBL" id="EHK20834.1"/>
    </source>
</evidence>
<dbReference type="OrthoDB" id="4895744at2759"/>
<feature type="non-terminal residue" evidence="2">
    <location>
        <position position="194"/>
    </location>
</feature>
<proteinExistence type="predicted"/>
<feature type="non-terminal residue" evidence="2">
    <location>
        <position position="1"/>
    </location>
</feature>
<dbReference type="Proteomes" id="UP000007115">
    <property type="component" value="Unassembled WGS sequence"/>
</dbReference>
<dbReference type="Pfam" id="PF01636">
    <property type="entry name" value="APH"/>
    <property type="match status" value="1"/>
</dbReference>
<evidence type="ECO:0000313" key="3">
    <source>
        <dbReference type="Proteomes" id="UP000007115"/>
    </source>
</evidence>
<evidence type="ECO:0000259" key="1">
    <source>
        <dbReference type="Pfam" id="PF01636"/>
    </source>
</evidence>
<dbReference type="InterPro" id="IPR002575">
    <property type="entry name" value="Aminoglycoside_PTrfase"/>
</dbReference>
<feature type="domain" description="Aminoglycoside phosphotransferase" evidence="1">
    <location>
        <begin position="124"/>
        <end position="181"/>
    </location>
</feature>
<dbReference type="STRING" id="413071.G9MXD6"/>
<organism evidence="2 3">
    <name type="scientific">Hypocrea virens (strain Gv29-8 / FGSC 10586)</name>
    <name type="common">Gliocladium virens</name>
    <name type="synonym">Trichoderma virens</name>
    <dbReference type="NCBI Taxonomy" id="413071"/>
    <lineage>
        <taxon>Eukaryota</taxon>
        <taxon>Fungi</taxon>
        <taxon>Dikarya</taxon>
        <taxon>Ascomycota</taxon>
        <taxon>Pezizomycotina</taxon>
        <taxon>Sordariomycetes</taxon>
        <taxon>Hypocreomycetidae</taxon>
        <taxon>Hypocreales</taxon>
        <taxon>Hypocreaceae</taxon>
        <taxon>Trichoderma</taxon>
    </lineage>
</organism>
<dbReference type="Gene3D" id="3.90.1200.10">
    <property type="match status" value="1"/>
</dbReference>
<reference evidence="2 3" key="1">
    <citation type="journal article" date="2011" name="Genome Biol.">
        <title>Comparative genome sequence analysis underscores mycoparasitism as the ancestral life style of Trichoderma.</title>
        <authorList>
            <person name="Kubicek C.P."/>
            <person name="Herrera-Estrella A."/>
            <person name="Seidl-Seiboth V."/>
            <person name="Martinez D.A."/>
            <person name="Druzhinina I.S."/>
            <person name="Thon M."/>
            <person name="Zeilinger S."/>
            <person name="Casas-Flores S."/>
            <person name="Horwitz B.A."/>
            <person name="Mukherjee P.K."/>
            <person name="Mukherjee M."/>
            <person name="Kredics L."/>
            <person name="Alcaraz L.D."/>
            <person name="Aerts A."/>
            <person name="Antal Z."/>
            <person name="Atanasova L."/>
            <person name="Cervantes-Badillo M.G."/>
            <person name="Challacombe J."/>
            <person name="Chertkov O."/>
            <person name="McCluskey K."/>
            <person name="Coulpier F."/>
            <person name="Deshpande N."/>
            <person name="von Doehren H."/>
            <person name="Ebbole D.J."/>
            <person name="Esquivel-Naranjo E.U."/>
            <person name="Fekete E."/>
            <person name="Flipphi M."/>
            <person name="Glaser F."/>
            <person name="Gomez-Rodriguez E.Y."/>
            <person name="Gruber S."/>
            <person name="Han C."/>
            <person name="Henrissat B."/>
            <person name="Hermosa R."/>
            <person name="Hernandez-Onate M."/>
            <person name="Karaffa L."/>
            <person name="Kosti I."/>
            <person name="Le Crom S."/>
            <person name="Lindquist E."/>
            <person name="Lucas S."/>
            <person name="Luebeck M."/>
            <person name="Luebeck P.S."/>
            <person name="Margeot A."/>
            <person name="Metz B."/>
            <person name="Misra M."/>
            <person name="Nevalainen H."/>
            <person name="Omann M."/>
            <person name="Packer N."/>
            <person name="Perrone G."/>
            <person name="Uresti-Rivera E.E."/>
            <person name="Salamov A."/>
            <person name="Schmoll M."/>
            <person name="Seiboth B."/>
            <person name="Shapiro H."/>
            <person name="Sukno S."/>
            <person name="Tamayo-Ramos J.A."/>
            <person name="Tisch D."/>
            <person name="Wiest A."/>
            <person name="Wilkinson H.H."/>
            <person name="Zhang M."/>
            <person name="Coutinho P.M."/>
            <person name="Kenerley C.M."/>
            <person name="Monte E."/>
            <person name="Baker S.E."/>
            <person name="Grigoriev I.V."/>
        </authorList>
    </citation>
    <scope>NUCLEOTIDE SEQUENCE [LARGE SCALE GENOMIC DNA]</scope>
    <source>
        <strain evidence="3">Gv29-8 / FGSC 10586</strain>
    </source>
</reference>
<comment type="caution">
    <text evidence="2">The sequence shown here is derived from an EMBL/GenBank/DDBJ whole genome shotgun (WGS) entry which is preliminary data.</text>
</comment>
<dbReference type="HOGENOM" id="CLU_038193_1_0_1"/>
<dbReference type="OMA" id="YITASMS"/>
<keyword evidence="3" id="KW-1185">Reference proteome</keyword>
<dbReference type="AlphaFoldDB" id="G9MXD6"/>
<dbReference type="VEuPathDB" id="FungiDB:TRIVIDRAFT_138728"/>
<dbReference type="InParanoid" id="G9MXD6"/>